<reference evidence="2 3" key="2">
    <citation type="journal article" date="2021" name="Int. J. Syst. Evol. Microbiol.">
        <title>Isolation and Polyphasic Characterization of Desulfuromonas versatilis sp. Nov., an Electrogenic Bacteria Capable of Versatile Metabolism Isolated from a Graphene Oxide-Reducing Enrichment Culture.</title>
        <authorList>
            <person name="Xie L."/>
            <person name="Yoshida N."/>
            <person name="Ishii S."/>
            <person name="Meng L."/>
        </authorList>
    </citation>
    <scope>NUCLEOTIDE SEQUENCE [LARGE SCALE GENOMIC DNA]</scope>
    <source>
        <strain evidence="2 3">NIT-T3</strain>
    </source>
</reference>
<dbReference type="NCBIfam" id="NF045719">
    <property type="entry name" value="GSU3473_fam"/>
    <property type="match status" value="1"/>
</dbReference>
<dbReference type="EMBL" id="AP024355">
    <property type="protein sequence ID" value="BCR05094.1"/>
    <property type="molecule type" value="Genomic_DNA"/>
</dbReference>
<reference evidence="2 3" key="1">
    <citation type="journal article" date="2016" name="C (Basel)">
        <title>Selective Growth of and Electricity Production by Marine Exoelectrogenic Bacteria in Self-Aggregated Hydrogel of Microbially Reduced Graphene Oxide.</title>
        <authorList>
            <person name="Yoshida N."/>
            <person name="Goto Y."/>
            <person name="Miyata Y."/>
        </authorList>
    </citation>
    <scope>NUCLEOTIDE SEQUENCE [LARGE SCALE GENOMIC DNA]</scope>
    <source>
        <strain evidence="2 3">NIT-T3</strain>
    </source>
</reference>
<evidence type="ECO:0000256" key="1">
    <source>
        <dbReference type="SAM" id="MobiDB-lite"/>
    </source>
</evidence>
<dbReference type="InterPro" id="IPR054686">
    <property type="entry name" value="GSU3473-like"/>
</dbReference>
<proteinExistence type="predicted"/>
<dbReference type="Proteomes" id="UP001319827">
    <property type="component" value="Chromosome"/>
</dbReference>
<gene>
    <name evidence="2" type="ORF">DESUT3_21630</name>
</gene>
<keyword evidence="3" id="KW-1185">Reference proteome</keyword>
<dbReference type="RefSeq" id="WP_221248523.1">
    <property type="nucleotide sequence ID" value="NZ_AP024355.1"/>
</dbReference>
<protein>
    <submittedName>
        <fullName evidence="2">Uncharacterized protein</fullName>
    </submittedName>
</protein>
<name>A0ABM8HT10_9BACT</name>
<feature type="region of interest" description="Disordered" evidence="1">
    <location>
        <begin position="43"/>
        <end position="63"/>
    </location>
</feature>
<accession>A0ABM8HT10</accession>
<evidence type="ECO:0000313" key="3">
    <source>
        <dbReference type="Proteomes" id="UP001319827"/>
    </source>
</evidence>
<sequence>MLIKVLFKNGKQERVTPKYLDHLINLQQVARFERTEGWITPGLDPTRAMKSKPYRGRERRTTW</sequence>
<organism evidence="2 3">
    <name type="scientific">Desulfuromonas versatilis</name>
    <dbReference type="NCBI Taxonomy" id="2802975"/>
    <lineage>
        <taxon>Bacteria</taxon>
        <taxon>Pseudomonadati</taxon>
        <taxon>Thermodesulfobacteriota</taxon>
        <taxon>Desulfuromonadia</taxon>
        <taxon>Desulfuromonadales</taxon>
        <taxon>Desulfuromonadaceae</taxon>
        <taxon>Desulfuromonas</taxon>
    </lineage>
</organism>
<evidence type="ECO:0000313" key="2">
    <source>
        <dbReference type="EMBL" id="BCR05094.1"/>
    </source>
</evidence>